<dbReference type="VEuPathDB" id="FungiDB:I7I53_00477"/>
<evidence type="ECO:0000313" key="1">
    <source>
        <dbReference type="EMBL" id="QSS53274.1"/>
    </source>
</evidence>
<protein>
    <submittedName>
        <fullName evidence="1">Uncharacterized protein</fullName>
    </submittedName>
</protein>
<reference evidence="1" key="1">
    <citation type="submission" date="2021-01" db="EMBL/GenBank/DDBJ databases">
        <title>Chromosome-level genome assembly of a human fungal pathogen reveals clustering of transcriptionally co-regulated genes.</title>
        <authorList>
            <person name="Voorhies M."/>
            <person name="Cohen S."/>
            <person name="Shea T.P."/>
            <person name="Petrus S."/>
            <person name="Munoz J.F."/>
            <person name="Poplawski S."/>
            <person name="Goldman W.E."/>
            <person name="Michael T."/>
            <person name="Cuomo C.A."/>
            <person name="Sil A."/>
            <person name="Beyhan S."/>
        </authorList>
    </citation>
    <scope>NUCLEOTIDE SEQUENCE</scope>
    <source>
        <strain evidence="1">H88</strain>
    </source>
</reference>
<sequence length="62" mass="7118">MAIWIAIGSGLAVNISNKTQSIYILVNFVVRTRYLGIFSRPPIFKKCPRSYSSLSLWYRFCA</sequence>
<evidence type="ECO:0000313" key="2">
    <source>
        <dbReference type="Proteomes" id="UP000663419"/>
    </source>
</evidence>
<dbReference type="Proteomes" id="UP000663419">
    <property type="component" value="Chromosome 3"/>
</dbReference>
<name>A0A8A1LLC9_AJEC8</name>
<organism evidence="1 2">
    <name type="scientific">Ajellomyces capsulatus (strain H88)</name>
    <name type="common">Darling's disease fungus</name>
    <name type="synonym">Histoplasma capsulatum</name>
    <dbReference type="NCBI Taxonomy" id="544711"/>
    <lineage>
        <taxon>Eukaryota</taxon>
        <taxon>Fungi</taxon>
        <taxon>Dikarya</taxon>
        <taxon>Ascomycota</taxon>
        <taxon>Pezizomycotina</taxon>
        <taxon>Eurotiomycetes</taxon>
        <taxon>Eurotiomycetidae</taxon>
        <taxon>Onygenales</taxon>
        <taxon>Ajellomycetaceae</taxon>
        <taxon>Histoplasma</taxon>
    </lineage>
</organism>
<accession>A0A8A1LLC9</accession>
<dbReference type="AlphaFoldDB" id="A0A8A1LLC9"/>
<gene>
    <name evidence="1" type="ORF">I7I53_00477</name>
</gene>
<proteinExistence type="predicted"/>
<dbReference type="EMBL" id="CP069104">
    <property type="protein sequence ID" value="QSS53274.1"/>
    <property type="molecule type" value="Genomic_DNA"/>
</dbReference>